<evidence type="ECO:0000313" key="3">
    <source>
        <dbReference type="EMBL" id="MFC5648085.1"/>
    </source>
</evidence>
<feature type="chain" id="PRO_5046439221" evidence="1">
    <location>
        <begin position="25"/>
        <end position="308"/>
    </location>
</feature>
<name>A0ABW0VV71_9BACL</name>
<dbReference type="SUPFAM" id="SSF55383">
    <property type="entry name" value="Copper amine oxidase, domain N"/>
    <property type="match status" value="2"/>
</dbReference>
<organism evidence="3 4">
    <name type="scientific">Paenibacillus solisilvae</name>
    <dbReference type="NCBI Taxonomy" id="2486751"/>
    <lineage>
        <taxon>Bacteria</taxon>
        <taxon>Bacillati</taxon>
        <taxon>Bacillota</taxon>
        <taxon>Bacilli</taxon>
        <taxon>Bacillales</taxon>
        <taxon>Paenibacillaceae</taxon>
        <taxon>Paenibacillus</taxon>
    </lineage>
</organism>
<keyword evidence="4" id="KW-1185">Reference proteome</keyword>
<dbReference type="Proteomes" id="UP001596047">
    <property type="component" value="Unassembled WGS sequence"/>
</dbReference>
<comment type="caution">
    <text evidence="3">The sequence shown here is derived from an EMBL/GenBank/DDBJ whole genome shotgun (WGS) entry which is preliminary data.</text>
</comment>
<keyword evidence="1" id="KW-0732">Signal</keyword>
<proteinExistence type="predicted"/>
<feature type="signal peptide" evidence="1">
    <location>
        <begin position="1"/>
        <end position="24"/>
    </location>
</feature>
<evidence type="ECO:0000259" key="2">
    <source>
        <dbReference type="Pfam" id="PF07833"/>
    </source>
</evidence>
<evidence type="ECO:0000313" key="4">
    <source>
        <dbReference type="Proteomes" id="UP001596047"/>
    </source>
</evidence>
<feature type="domain" description="Copper amine oxidase-like N-terminal" evidence="2">
    <location>
        <begin position="42"/>
        <end position="143"/>
    </location>
</feature>
<protein>
    <submittedName>
        <fullName evidence="3">Copper amine oxidase N-terminal domain-containing protein</fullName>
    </submittedName>
</protein>
<dbReference type="Gene3D" id="3.30.457.10">
    <property type="entry name" value="Copper amine oxidase-like, N-terminal domain"/>
    <property type="match status" value="1"/>
</dbReference>
<dbReference type="InterPro" id="IPR012854">
    <property type="entry name" value="Cu_amine_oxidase-like_N"/>
</dbReference>
<sequence length="308" mass="33620">MKLKLALAAGMAAAMLLPAGVGNATTSSNGMRSNLSIEVLYNARKIVFDTKPKMIDGTVLVPIRFVVDKLNGKIDLQGKSVTVTKGSKTIKLTIGSKATAINGKSVTLLQPAIAEGGRTLVPLRVISEGLGVPVEWDSVSQFVWIGNKDVPKLEDVVKAVDIKPYASLFKGKQGELVINDGFSPRKTKVRIIKEQDFPLIIANNIYYRMDLAHDADGKEFTRSVTNDKGVMGSSFYLLETGQSAKLRSEFSGGRESIGDFRIHYNRIVSSNDEFNLGIKDYKSLSISELNYIGIYANSDSAILVENYF</sequence>
<gene>
    <name evidence="3" type="ORF">ACFPYJ_02945</name>
</gene>
<accession>A0ABW0VV71</accession>
<dbReference type="EMBL" id="JBHSOW010000015">
    <property type="protein sequence ID" value="MFC5648085.1"/>
    <property type="molecule type" value="Genomic_DNA"/>
</dbReference>
<evidence type="ECO:0000256" key="1">
    <source>
        <dbReference type="SAM" id="SignalP"/>
    </source>
</evidence>
<dbReference type="RefSeq" id="WP_379186548.1">
    <property type="nucleotide sequence ID" value="NZ_JBHSOW010000015.1"/>
</dbReference>
<dbReference type="Pfam" id="PF07833">
    <property type="entry name" value="Cu_amine_oxidN1"/>
    <property type="match status" value="1"/>
</dbReference>
<reference evidence="4" key="1">
    <citation type="journal article" date="2019" name="Int. J. Syst. Evol. Microbiol.">
        <title>The Global Catalogue of Microorganisms (GCM) 10K type strain sequencing project: providing services to taxonomists for standard genome sequencing and annotation.</title>
        <authorList>
            <consortium name="The Broad Institute Genomics Platform"/>
            <consortium name="The Broad Institute Genome Sequencing Center for Infectious Disease"/>
            <person name="Wu L."/>
            <person name="Ma J."/>
        </authorList>
    </citation>
    <scope>NUCLEOTIDE SEQUENCE [LARGE SCALE GENOMIC DNA]</scope>
    <source>
        <strain evidence="4">CGMCC 1.3240</strain>
    </source>
</reference>
<dbReference type="InterPro" id="IPR036582">
    <property type="entry name" value="Mao_N_sf"/>
</dbReference>